<reference evidence="5 6" key="1">
    <citation type="journal article" date="2008" name="Nature">
        <title>The Phaeodactylum genome reveals the evolutionary history of diatom genomes.</title>
        <authorList>
            <person name="Bowler C."/>
            <person name="Allen A.E."/>
            <person name="Badger J.H."/>
            <person name="Grimwood J."/>
            <person name="Jabbari K."/>
            <person name="Kuo A."/>
            <person name="Maheswari U."/>
            <person name="Martens C."/>
            <person name="Maumus F."/>
            <person name="Otillar R.P."/>
            <person name="Rayko E."/>
            <person name="Salamov A."/>
            <person name="Vandepoele K."/>
            <person name="Beszteri B."/>
            <person name="Gruber A."/>
            <person name="Heijde M."/>
            <person name="Katinka M."/>
            <person name="Mock T."/>
            <person name="Valentin K."/>
            <person name="Verret F."/>
            <person name="Berges J.A."/>
            <person name="Brownlee C."/>
            <person name="Cadoret J.P."/>
            <person name="Chiovitti A."/>
            <person name="Choi C.J."/>
            <person name="Coesel S."/>
            <person name="De Martino A."/>
            <person name="Detter J.C."/>
            <person name="Durkin C."/>
            <person name="Falciatore A."/>
            <person name="Fournet J."/>
            <person name="Haruta M."/>
            <person name="Huysman M.J."/>
            <person name="Jenkins B.D."/>
            <person name="Jiroutova K."/>
            <person name="Jorgensen R.E."/>
            <person name="Joubert Y."/>
            <person name="Kaplan A."/>
            <person name="Kroger N."/>
            <person name="Kroth P.G."/>
            <person name="La Roche J."/>
            <person name="Lindquist E."/>
            <person name="Lommer M."/>
            <person name="Martin-Jezequel V."/>
            <person name="Lopez P.J."/>
            <person name="Lucas S."/>
            <person name="Mangogna M."/>
            <person name="McGinnis K."/>
            <person name="Medlin L.K."/>
            <person name="Montsant A."/>
            <person name="Oudot-Le Secq M.P."/>
            <person name="Napoli C."/>
            <person name="Obornik M."/>
            <person name="Parker M.S."/>
            <person name="Petit J.L."/>
            <person name="Porcel B.M."/>
            <person name="Poulsen N."/>
            <person name="Robison M."/>
            <person name="Rychlewski L."/>
            <person name="Rynearson T.A."/>
            <person name="Schmutz J."/>
            <person name="Shapiro H."/>
            <person name="Siaut M."/>
            <person name="Stanley M."/>
            <person name="Sussman M.R."/>
            <person name="Taylor A.R."/>
            <person name="Vardi A."/>
            <person name="von Dassow P."/>
            <person name="Vyverman W."/>
            <person name="Willis A."/>
            <person name="Wyrwicz L.S."/>
            <person name="Rokhsar D.S."/>
            <person name="Weissenbach J."/>
            <person name="Armbrust E.V."/>
            <person name="Green B.R."/>
            <person name="Van de Peer Y."/>
            <person name="Grigoriev I.V."/>
        </authorList>
    </citation>
    <scope>NUCLEOTIDE SEQUENCE [LARGE SCALE GENOMIC DNA]</scope>
    <source>
        <strain evidence="5 6">CCAP 1055/1</strain>
    </source>
</reference>
<dbReference type="CDD" id="cd11296">
    <property type="entry name" value="O-FucT_like"/>
    <property type="match status" value="1"/>
</dbReference>
<dbReference type="Gene3D" id="3.40.50.11340">
    <property type="match status" value="1"/>
</dbReference>
<dbReference type="Proteomes" id="UP000000759">
    <property type="component" value="Chromosome 11"/>
</dbReference>
<dbReference type="OrthoDB" id="1861862at2759"/>
<protein>
    <recommendedName>
        <fullName evidence="7">O-fucosyltransferase family protein</fullName>
    </recommendedName>
</protein>
<dbReference type="GO" id="GO:0006004">
    <property type="term" value="P:fucose metabolic process"/>
    <property type="evidence" value="ECO:0007669"/>
    <property type="project" value="UniProtKB-KW"/>
</dbReference>
<dbReference type="KEGG" id="pti:PHATR_46746"/>
<evidence type="ECO:0000256" key="3">
    <source>
        <dbReference type="ARBA" id="ARBA00023277"/>
    </source>
</evidence>
<keyword evidence="4" id="KW-1133">Transmembrane helix</keyword>
<evidence type="ECO:0000313" key="5">
    <source>
        <dbReference type="EMBL" id="ACI65339.1"/>
    </source>
</evidence>
<evidence type="ECO:0000256" key="4">
    <source>
        <dbReference type="SAM" id="Phobius"/>
    </source>
</evidence>
<dbReference type="eggNOG" id="ENOG502S0D4">
    <property type="taxonomic scope" value="Eukaryota"/>
</dbReference>
<dbReference type="GO" id="GO:0016740">
    <property type="term" value="F:transferase activity"/>
    <property type="evidence" value="ECO:0007669"/>
    <property type="project" value="UniProtKB-KW"/>
</dbReference>
<organism evidence="5 6">
    <name type="scientific">Phaeodactylum tricornutum (strain CCAP 1055/1)</name>
    <dbReference type="NCBI Taxonomy" id="556484"/>
    <lineage>
        <taxon>Eukaryota</taxon>
        <taxon>Sar</taxon>
        <taxon>Stramenopiles</taxon>
        <taxon>Ochrophyta</taxon>
        <taxon>Bacillariophyta</taxon>
        <taxon>Bacillariophyceae</taxon>
        <taxon>Bacillariophycidae</taxon>
        <taxon>Naviculales</taxon>
        <taxon>Phaeodactylaceae</taxon>
        <taxon>Phaeodactylum</taxon>
    </lineage>
</organism>
<dbReference type="AlphaFoldDB" id="B5Y3N4"/>
<dbReference type="HOGENOM" id="CLU_025546_0_0_1"/>
<gene>
    <name evidence="5" type="ORF">PHATR_46746</name>
</gene>
<reference evidence="6" key="2">
    <citation type="submission" date="2008-08" db="EMBL/GenBank/DDBJ databases">
        <authorList>
            <consortium name="Diatom Consortium"/>
            <person name="Grigoriev I."/>
            <person name="Grimwood J."/>
            <person name="Kuo A."/>
            <person name="Otillar R.P."/>
            <person name="Salamov A."/>
            <person name="Detter J.C."/>
            <person name="Lindquist E."/>
            <person name="Shapiro H."/>
            <person name="Lucas S."/>
            <person name="Glavina del Rio T."/>
            <person name="Pitluck S."/>
            <person name="Rokhsar D."/>
            <person name="Bowler C."/>
        </authorList>
    </citation>
    <scope>GENOME REANNOTATION</scope>
    <source>
        <strain evidence="6">CCAP 1055/1</strain>
    </source>
</reference>
<keyword evidence="3" id="KW-0119">Carbohydrate metabolism</keyword>
<dbReference type="EMBL" id="CP001141">
    <property type="protein sequence ID" value="ACI65339.1"/>
    <property type="molecule type" value="Genomic_DNA"/>
</dbReference>
<dbReference type="GeneID" id="7204520"/>
<keyword evidence="6" id="KW-1185">Reference proteome</keyword>
<evidence type="ECO:0000256" key="1">
    <source>
        <dbReference type="ARBA" id="ARBA00022679"/>
    </source>
</evidence>
<keyword evidence="4" id="KW-0472">Membrane</keyword>
<sequence length="578" mass="66277">MAKKAADQDRTSLHQGRRKRSKFSPTNITLVVWLCCGLNIVVTLFQGSLLQSVDRSEHPGFMETHGRRRPILSADRRMAQLTCDAYGGPLDKEATDEMVYWQDIPEDSKFKSPFLESGTQRYLTFEPDIGGFNNVRMSMETVIAIAHATGRTLVLPPEQNIYLLNKQSGTHKKSFSFADFFPLDTLSSEQDGLDIISTNEFLRREGIAGNLKDGSGQTSYPPNNRTDWNGMQRDVTSVLEPWLQNISVIPSWNPEDCMVAFPTSRKAQNSNSLQLVWDDVMKSGGFPAPDKFIGTPSSVRSSSIKRLYENNKERASLCIYNETLQQAPLLHLPGKNDIGGRLLVHFYAFLFFEDWKQDLWTKRFVRDHLRYVDEIQCAAARIVHAIRKRAMKRSSQNKYGIFDAFHVRRGDFQYKKTRVSAQDMYDISKDEIPDGMTVYIATDEKDKDFFNNMATHFDLVFLDDFKDLLENVNPNLFGMIDQLVASRSRVFFGCWFSTFTGYINRIRGYHADRHKLPGFENGIIESYYYAPSLFKNRMKEFWPVSGATYARERDDGVHSRKLKLNASPIRAALFAWSS</sequence>
<keyword evidence="1" id="KW-0808">Transferase</keyword>
<evidence type="ECO:0008006" key="7">
    <source>
        <dbReference type="Google" id="ProtNLM"/>
    </source>
</evidence>
<accession>B5Y3N4</accession>
<dbReference type="PaxDb" id="2850-Phatr46746"/>
<dbReference type="InterPro" id="IPR019378">
    <property type="entry name" value="GDP-Fuc_O-FucTrfase"/>
</dbReference>
<evidence type="ECO:0000256" key="2">
    <source>
        <dbReference type="ARBA" id="ARBA00023253"/>
    </source>
</evidence>
<dbReference type="Gene3D" id="3.40.50.11350">
    <property type="match status" value="1"/>
</dbReference>
<dbReference type="FunFam" id="3.40.50.11350:FF:000014">
    <property type="entry name" value="Uncharacterized protein"/>
    <property type="match status" value="1"/>
</dbReference>
<dbReference type="RefSeq" id="XP_002185869.1">
    <property type="nucleotide sequence ID" value="XM_002185833.1"/>
</dbReference>
<keyword evidence="4" id="KW-0812">Transmembrane</keyword>
<dbReference type="InParanoid" id="B5Y3N4"/>
<name>B5Y3N4_PHATC</name>
<dbReference type="OMA" id="EMIICAG"/>
<dbReference type="PANTHER" id="PTHR31469">
    <property type="entry name" value="OS07G0633600 PROTEIN"/>
    <property type="match status" value="1"/>
</dbReference>
<dbReference type="PANTHER" id="PTHR31469:SF8">
    <property type="entry name" value="OS07G0641000 PROTEIN"/>
    <property type="match status" value="1"/>
</dbReference>
<feature type="transmembrane region" description="Helical" evidence="4">
    <location>
        <begin position="27"/>
        <end position="45"/>
    </location>
</feature>
<proteinExistence type="predicted"/>
<dbReference type="Pfam" id="PF10250">
    <property type="entry name" value="O-FucT"/>
    <property type="match status" value="1"/>
</dbReference>
<keyword evidence="2" id="KW-0294">Fucose metabolism</keyword>
<evidence type="ECO:0000313" key="6">
    <source>
        <dbReference type="Proteomes" id="UP000000759"/>
    </source>
</evidence>